<keyword evidence="3" id="KW-1185">Reference proteome</keyword>
<proteinExistence type="predicted"/>
<dbReference type="Proteomes" id="UP001151760">
    <property type="component" value="Unassembled WGS sequence"/>
</dbReference>
<feature type="compositionally biased region" description="Basic and acidic residues" evidence="1">
    <location>
        <begin position="107"/>
        <end position="124"/>
    </location>
</feature>
<sequence>MTPCVGMNKALTSGYSIESPSNKGIFSLSNTFEDLNVDNLIVEEVATGNKANTSGTQEEGKSSGEETFNAAVGRPTGTHRKLANPPERKTDGAKTEYAGSQQQGLRGVDHGPEKGLVDAWEQRSKTFHHSS</sequence>
<protein>
    <submittedName>
        <fullName evidence="2">Uncharacterized protein</fullName>
    </submittedName>
</protein>
<dbReference type="EMBL" id="BQNB010013998">
    <property type="protein sequence ID" value="GJT22786.1"/>
    <property type="molecule type" value="Genomic_DNA"/>
</dbReference>
<organism evidence="2 3">
    <name type="scientific">Tanacetum coccineum</name>
    <dbReference type="NCBI Taxonomy" id="301880"/>
    <lineage>
        <taxon>Eukaryota</taxon>
        <taxon>Viridiplantae</taxon>
        <taxon>Streptophyta</taxon>
        <taxon>Embryophyta</taxon>
        <taxon>Tracheophyta</taxon>
        <taxon>Spermatophyta</taxon>
        <taxon>Magnoliopsida</taxon>
        <taxon>eudicotyledons</taxon>
        <taxon>Gunneridae</taxon>
        <taxon>Pentapetalae</taxon>
        <taxon>asterids</taxon>
        <taxon>campanulids</taxon>
        <taxon>Asterales</taxon>
        <taxon>Asteraceae</taxon>
        <taxon>Asteroideae</taxon>
        <taxon>Anthemideae</taxon>
        <taxon>Anthemidinae</taxon>
        <taxon>Tanacetum</taxon>
    </lineage>
</organism>
<evidence type="ECO:0000256" key="1">
    <source>
        <dbReference type="SAM" id="MobiDB-lite"/>
    </source>
</evidence>
<name>A0ABQ5C9Y2_9ASTR</name>
<reference evidence="2" key="2">
    <citation type="submission" date="2022-01" db="EMBL/GenBank/DDBJ databases">
        <authorList>
            <person name="Yamashiro T."/>
            <person name="Shiraishi A."/>
            <person name="Satake H."/>
            <person name="Nakayama K."/>
        </authorList>
    </citation>
    <scope>NUCLEOTIDE SEQUENCE</scope>
</reference>
<feature type="region of interest" description="Disordered" evidence="1">
    <location>
        <begin position="48"/>
        <end position="131"/>
    </location>
</feature>
<gene>
    <name evidence="2" type="ORF">Tco_0892723</name>
</gene>
<evidence type="ECO:0000313" key="3">
    <source>
        <dbReference type="Proteomes" id="UP001151760"/>
    </source>
</evidence>
<reference evidence="2" key="1">
    <citation type="journal article" date="2022" name="Int. J. Mol. Sci.">
        <title>Draft Genome of Tanacetum Coccineum: Genomic Comparison of Closely Related Tanacetum-Family Plants.</title>
        <authorList>
            <person name="Yamashiro T."/>
            <person name="Shiraishi A."/>
            <person name="Nakayama K."/>
            <person name="Satake H."/>
        </authorList>
    </citation>
    <scope>NUCLEOTIDE SEQUENCE</scope>
</reference>
<evidence type="ECO:0000313" key="2">
    <source>
        <dbReference type="EMBL" id="GJT22786.1"/>
    </source>
</evidence>
<accession>A0ABQ5C9Y2</accession>
<comment type="caution">
    <text evidence="2">The sequence shown here is derived from an EMBL/GenBank/DDBJ whole genome shotgun (WGS) entry which is preliminary data.</text>
</comment>